<feature type="domain" description="Thiamine pyrophosphate enzyme N-terminal TPP-binding" evidence="6">
    <location>
        <begin position="8"/>
        <end position="107"/>
    </location>
</feature>
<dbReference type="GO" id="GO:0009099">
    <property type="term" value="P:L-valine biosynthetic process"/>
    <property type="evidence" value="ECO:0007669"/>
    <property type="project" value="TreeGrafter"/>
</dbReference>
<dbReference type="GO" id="GO:0003984">
    <property type="term" value="F:acetolactate synthase activity"/>
    <property type="evidence" value="ECO:0007669"/>
    <property type="project" value="TreeGrafter"/>
</dbReference>
<evidence type="ECO:0008006" key="9">
    <source>
        <dbReference type="Google" id="ProtNLM"/>
    </source>
</evidence>
<dbReference type="CDD" id="cd00568">
    <property type="entry name" value="TPP_enzymes"/>
    <property type="match status" value="1"/>
</dbReference>
<dbReference type="GO" id="GO:0009097">
    <property type="term" value="P:isoleucine biosynthetic process"/>
    <property type="evidence" value="ECO:0007669"/>
    <property type="project" value="TreeGrafter"/>
</dbReference>
<dbReference type="InterPro" id="IPR012001">
    <property type="entry name" value="Thiamin_PyroP_enz_TPP-bd_dom"/>
</dbReference>
<organism evidence="7 8">
    <name type="scientific">Wohlfahrtiimonas chitiniclastica</name>
    <dbReference type="NCBI Taxonomy" id="400946"/>
    <lineage>
        <taxon>Bacteria</taxon>
        <taxon>Pseudomonadati</taxon>
        <taxon>Pseudomonadota</taxon>
        <taxon>Gammaproteobacteria</taxon>
        <taxon>Cardiobacteriales</taxon>
        <taxon>Ignatzschineriaceae</taxon>
        <taxon>Wohlfahrtiimonas</taxon>
    </lineage>
</organism>
<dbReference type="Pfam" id="PF02775">
    <property type="entry name" value="TPP_enzyme_C"/>
    <property type="match status" value="1"/>
</dbReference>
<comment type="similarity">
    <text evidence="1 3">Belongs to the TPP enzyme family.</text>
</comment>
<keyword evidence="2 3" id="KW-0786">Thiamine pyrophosphate</keyword>
<evidence type="ECO:0000256" key="1">
    <source>
        <dbReference type="ARBA" id="ARBA00007812"/>
    </source>
</evidence>
<dbReference type="InterPro" id="IPR045229">
    <property type="entry name" value="TPP_enz"/>
</dbReference>
<dbReference type="PANTHER" id="PTHR18968:SF120">
    <property type="entry name" value="ACETOLACTATE SYNTHASE LARGE SUBUNIT"/>
    <property type="match status" value="1"/>
</dbReference>
<evidence type="ECO:0000259" key="4">
    <source>
        <dbReference type="Pfam" id="PF00205"/>
    </source>
</evidence>
<comment type="caution">
    <text evidence="7">The sequence shown here is derived from an EMBL/GenBank/DDBJ whole genome shotgun (WGS) entry which is preliminary data.</text>
</comment>
<protein>
    <recommendedName>
        <fullName evidence="9">Thiamine pyrophosphate-binding protein</fullName>
    </recommendedName>
</protein>
<dbReference type="Pfam" id="PF02776">
    <property type="entry name" value="TPP_enzyme_N"/>
    <property type="match status" value="1"/>
</dbReference>
<evidence type="ECO:0000259" key="6">
    <source>
        <dbReference type="Pfam" id="PF02776"/>
    </source>
</evidence>
<evidence type="ECO:0000313" key="7">
    <source>
        <dbReference type="EMBL" id="MBS7824309.1"/>
    </source>
</evidence>
<evidence type="ECO:0000259" key="5">
    <source>
        <dbReference type="Pfam" id="PF02775"/>
    </source>
</evidence>
<reference evidence="7" key="1">
    <citation type="submission" date="2021-03" db="EMBL/GenBank/DDBJ databases">
        <title>Identification and antibiotic profiling of Wohlfahrtiimonas chitiniclastica, an underestimated human pathogen.</title>
        <authorList>
            <person name="Kopf A."/>
            <person name="Bunk B."/>
            <person name="Coldewey S."/>
            <person name="Gunzer F."/>
            <person name="Riedel T."/>
            <person name="Schroettner P."/>
        </authorList>
    </citation>
    <scope>NUCLEOTIDE SEQUENCE</scope>
    <source>
        <strain evidence="7">DSM 100917</strain>
    </source>
</reference>
<feature type="domain" description="Thiamine pyrophosphate enzyme TPP-binding" evidence="5">
    <location>
        <begin position="374"/>
        <end position="449"/>
    </location>
</feature>
<dbReference type="GO" id="GO:0005948">
    <property type="term" value="C:acetolactate synthase complex"/>
    <property type="evidence" value="ECO:0007669"/>
    <property type="project" value="TreeGrafter"/>
</dbReference>
<evidence type="ECO:0000313" key="8">
    <source>
        <dbReference type="Proteomes" id="UP000680020"/>
    </source>
</evidence>
<dbReference type="EMBL" id="JAGIBU010000002">
    <property type="protein sequence ID" value="MBS7824309.1"/>
    <property type="molecule type" value="Genomic_DNA"/>
</dbReference>
<gene>
    <name evidence="7" type="ORF">J7561_03715</name>
</gene>
<dbReference type="SUPFAM" id="SSF52467">
    <property type="entry name" value="DHS-like NAD/FAD-binding domain"/>
    <property type="match status" value="1"/>
</dbReference>
<name>A0AB35BVP5_9GAMM</name>
<dbReference type="InterPro" id="IPR011766">
    <property type="entry name" value="TPP_enzyme_TPP-bd"/>
</dbReference>
<proteinExistence type="inferred from homology"/>
<dbReference type="GO" id="GO:0050660">
    <property type="term" value="F:flavin adenine dinucleotide binding"/>
    <property type="evidence" value="ECO:0007669"/>
    <property type="project" value="TreeGrafter"/>
</dbReference>
<dbReference type="Gene3D" id="3.40.50.1220">
    <property type="entry name" value="TPP-binding domain"/>
    <property type="match status" value="1"/>
</dbReference>
<dbReference type="InterPro" id="IPR029061">
    <property type="entry name" value="THDP-binding"/>
</dbReference>
<dbReference type="CDD" id="cd07035">
    <property type="entry name" value="TPP_PYR_POX_like"/>
    <property type="match status" value="1"/>
</dbReference>
<dbReference type="AlphaFoldDB" id="A0AB35BVP5"/>
<dbReference type="Proteomes" id="UP000680020">
    <property type="component" value="Unassembled WGS sequence"/>
</dbReference>
<evidence type="ECO:0000256" key="3">
    <source>
        <dbReference type="RuleBase" id="RU362132"/>
    </source>
</evidence>
<dbReference type="SUPFAM" id="SSF52518">
    <property type="entry name" value="Thiamin diphosphate-binding fold (THDP-binding)"/>
    <property type="match status" value="2"/>
</dbReference>
<dbReference type="RefSeq" id="WP_213403563.1">
    <property type="nucleotide sequence ID" value="NZ_JAGIBT010000002.1"/>
</dbReference>
<dbReference type="Pfam" id="PF00205">
    <property type="entry name" value="TPP_enzyme_M"/>
    <property type="match status" value="1"/>
</dbReference>
<dbReference type="InterPro" id="IPR029035">
    <property type="entry name" value="DHS-like_NAD/FAD-binding_dom"/>
</dbReference>
<sequence length="518" mass="56519">MHETRMPRTGGEILVDQLLIQGIKQGFYVPSQNDDALLMPLQAAIELITAWQTDAALMMAEAYGKLASHPGIAFVMSHDGMLDVINGLHIAMQAATPMIVFVKTRTHEQGLTVLNDIYPDVKWAAIIDEARLMPAIIGRAFHQASSGRCGPVVVMLPENVLTECTCIADGIPIAPVTIAPSMNDLAQFEQMLNFARNPILILCGSQWHEKAVARIEQFAARYALSTAVEGHHSVLFDTTHEAFIGEVGLDHPALMARIDHADLVIICGGTLHDAWLNAPVPLQTLIHIHPDINALNAVYHADLAINATPEAFTQALLGIRLYNNWLDILQKDRADYAAWQCNRTEDRDDVSMDRLMQAFNTVLPDDAIITHGQGAYVAALHRFYHFKHPGTHVATALKTTGYGIAAAMAAKALHPTRTVVCLMDDHECSVSSEALLSAQDHSLGIVIIVCGQMPVNAAYVCHTMDEFFAASAAAIERAARGTPVILHCLFTDDARMPLHTLTDGCNLIQKEVMSSLSQ</sequence>
<feature type="domain" description="Thiamine pyrophosphate enzyme central" evidence="4">
    <location>
        <begin position="188"/>
        <end position="316"/>
    </location>
</feature>
<dbReference type="InterPro" id="IPR012000">
    <property type="entry name" value="Thiamin_PyroP_enz_cen_dom"/>
</dbReference>
<dbReference type="GO" id="GO:0030976">
    <property type="term" value="F:thiamine pyrophosphate binding"/>
    <property type="evidence" value="ECO:0007669"/>
    <property type="project" value="InterPro"/>
</dbReference>
<dbReference type="GO" id="GO:0000287">
    <property type="term" value="F:magnesium ion binding"/>
    <property type="evidence" value="ECO:0007669"/>
    <property type="project" value="InterPro"/>
</dbReference>
<dbReference type="Gene3D" id="3.40.50.970">
    <property type="match status" value="2"/>
</dbReference>
<evidence type="ECO:0000256" key="2">
    <source>
        <dbReference type="ARBA" id="ARBA00023052"/>
    </source>
</evidence>
<accession>A0AB35BVP5</accession>
<dbReference type="PANTHER" id="PTHR18968">
    <property type="entry name" value="THIAMINE PYROPHOSPHATE ENZYMES"/>
    <property type="match status" value="1"/>
</dbReference>